<dbReference type="OrthoDB" id="9810761at2"/>
<evidence type="ECO:0000256" key="2">
    <source>
        <dbReference type="SAM" id="MobiDB-lite"/>
    </source>
</evidence>
<dbReference type="InterPro" id="IPR050921">
    <property type="entry name" value="T4SS_GSP_E_ATPase"/>
</dbReference>
<dbReference type="InterPro" id="IPR027417">
    <property type="entry name" value="P-loop_NTPase"/>
</dbReference>
<dbReference type="GO" id="GO:0016887">
    <property type="term" value="F:ATP hydrolysis activity"/>
    <property type="evidence" value="ECO:0007669"/>
    <property type="project" value="InterPro"/>
</dbReference>
<comment type="similarity">
    <text evidence="1">Belongs to the GSP E family.</text>
</comment>
<comment type="caution">
    <text evidence="4">The sequence shown here is derived from an EMBL/GenBank/DDBJ whole genome shotgun (WGS) entry which is preliminary data.</text>
</comment>
<dbReference type="PANTHER" id="PTHR30486">
    <property type="entry name" value="TWITCHING MOTILITY PROTEIN PILT"/>
    <property type="match status" value="1"/>
</dbReference>
<dbReference type="SUPFAM" id="SSF52540">
    <property type="entry name" value="P-loop containing nucleoside triphosphate hydrolases"/>
    <property type="match status" value="1"/>
</dbReference>
<feature type="compositionally biased region" description="Pro residues" evidence="2">
    <location>
        <begin position="471"/>
        <end position="480"/>
    </location>
</feature>
<dbReference type="Pfam" id="PF00437">
    <property type="entry name" value="T2SSE"/>
    <property type="match status" value="1"/>
</dbReference>
<feature type="compositionally biased region" description="Low complexity" evidence="2">
    <location>
        <begin position="450"/>
        <end position="470"/>
    </location>
</feature>
<evidence type="ECO:0000259" key="3">
    <source>
        <dbReference type="Pfam" id="PF00437"/>
    </source>
</evidence>
<dbReference type="RefSeq" id="WP_152201201.1">
    <property type="nucleotide sequence ID" value="NZ_VUKF01000006.1"/>
</dbReference>
<dbReference type="CDD" id="cd01130">
    <property type="entry name" value="VirB11-like_ATPase"/>
    <property type="match status" value="1"/>
</dbReference>
<organism evidence="4 5">
    <name type="scientific">Georgenia thermotolerans</name>
    <dbReference type="NCBI Taxonomy" id="527326"/>
    <lineage>
        <taxon>Bacteria</taxon>
        <taxon>Bacillati</taxon>
        <taxon>Actinomycetota</taxon>
        <taxon>Actinomycetes</taxon>
        <taxon>Micrococcales</taxon>
        <taxon>Bogoriellaceae</taxon>
        <taxon>Georgenia</taxon>
    </lineage>
</organism>
<reference evidence="4 5" key="1">
    <citation type="submission" date="2019-10" db="EMBL/GenBank/DDBJ databases">
        <title>Georgenia wutianyii sp. nov. and Georgenia yuyongxinii sp. nov. isolated from plateau pika (Ochotona curzoniae) in the Qinghai-Tibet plateau of China.</title>
        <authorList>
            <person name="Tian Z."/>
        </authorList>
    </citation>
    <scope>NUCLEOTIDE SEQUENCE [LARGE SCALE GENOMIC DNA]</scope>
    <source>
        <strain evidence="4 5">DSM 21501</strain>
    </source>
</reference>
<keyword evidence="5" id="KW-1185">Reference proteome</keyword>
<protein>
    <submittedName>
        <fullName evidence="4">CpaF family protein</fullName>
    </submittedName>
</protein>
<dbReference type="Proteomes" id="UP000451860">
    <property type="component" value="Unassembled WGS sequence"/>
</dbReference>
<dbReference type="PANTHER" id="PTHR30486:SF15">
    <property type="entry name" value="TYPE II_IV SECRETION SYSTEM ATPASE"/>
    <property type="match status" value="1"/>
</dbReference>
<dbReference type="EMBL" id="WHJE01000245">
    <property type="protein sequence ID" value="KAE8762151.1"/>
    <property type="molecule type" value="Genomic_DNA"/>
</dbReference>
<name>A0A7J5UIN3_9MICO</name>
<evidence type="ECO:0000313" key="4">
    <source>
        <dbReference type="EMBL" id="KAE8762151.1"/>
    </source>
</evidence>
<dbReference type="AlphaFoldDB" id="A0A7J5UIN3"/>
<evidence type="ECO:0000313" key="5">
    <source>
        <dbReference type="Proteomes" id="UP000451860"/>
    </source>
</evidence>
<sequence length="487" mass="52919">MRGFSDWAGAGAGAGGRTRADLSLAKQELDDGLVESFKRKLLDEVDLYELGRLELAQRRIRLERVVAHLVSTEGVILTTRERNALIRRVVDESIGLGVLEPLIADETVSEIMVNGHGTIYVERFGQLERTANAFASEAQLRQTIDRIVSTVNRRVDESSPMVDARLPPDERMPRGARVHVVLPPLALDGPTMTIRLFPKAYGLDELLARQSLDVATANLLAACVRARLNVIVSGGTASGKTTMLNALSAFIQPKQRIITIEDAAELSLSQEHVVRLETRPANVEGHGQVTIRDLVRNALRMRPDRIIVGEVRGGEALDMLQAMNTGHEGSLATVHANTSYDALNRLETLASMSDVEIPFHALRDQVNNAIDVVLQLTRGSDGTRRVTEVGYVTSRNREDFAIAPVMYWDPERVGADGREGAFVQLPVPEQLLDRLRVAGELDDDGRPRPVVDVGARPVADVATPAAGPVDAGPPPPPPLAQPAGARP</sequence>
<dbReference type="Gene3D" id="3.30.450.380">
    <property type="match status" value="1"/>
</dbReference>
<feature type="domain" description="Bacterial type II secretion system protein E" evidence="3">
    <location>
        <begin position="95"/>
        <end position="380"/>
    </location>
</feature>
<accession>A0A7J5UIN3</accession>
<evidence type="ECO:0000256" key="1">
    <source>
        <dbReference type="ARBA" id="ARBA00006611"/>
    </source>
</evidence>
<feature type="region of interest" description="Disordered" evidence="2">
    <location>
        <begin position="440"/>
        <end position="487"/>
    </location>
</feature>
<dbReference type="InterPro" id="IPR001482">
    <property type="entry name" value="T2SS/T4SS_dom"/>
</dbReference>
<proteinExistence type="inferred from homology"/>
<feature type="compositionally biased region" description="Basic and acidic residues" evidence="2">
    <location>
        <begin position="440"/>
        <end position="449"/>
    </location>
</feature>
<dbReference type="Gene3D" id="3.40.50.300">
    <property type="entry name" value="P-loop containing nucleotide triphosphate hydrolases"/>
    <property type="match status" value="1"/>
</dbReference>
<gene>
    <name evidence="4" type="ORF">GB883_20845</name>
</gene>